<feature type="region of interest" description="Disordered" evidence="8">
    <location>
        <begin position="1"/>
        <end position="34"/>
    </location>
</feature>
<evidence type="ECO:0000259" key="9">
    <source>
        <dbReference type="PROSITE" id="PS51916"/>
    </source>
</evidence>
<dbReference type="KEGG" id="bman:114251705"/>
<keyword evidence="6" id="KW-0804">Transcription</keyword>
<dbReference type="GO" id="GO:0031011">
    <property type="term" value="C:Ino80 complex"/>
    <property type="evidence" value="ECO:0007669"/>
    <property type="project" value="InterPro"/>
</dbReference>
<keyword evidence="10" id="KW-1185">Reference proteome</keyword>
<dbReference type="PANTHER" id="PTHR13052">
    <property type="entry name" value="NFRKB-RELATED"/>
    <property type="match status" value="1"/>
</dbReference>
<feature type="compositionally biased region" description="Low complexity" evidence="8">
    <location>
        <begin position="12"/>
        <end position="26"/>
    </location>
</feature>
<dbReference type="InterPro" id="IPR057748">
    <property type="entry name" value="NFRKB_WH_2"/>
</dbReference>
<protein>
    <submittedName>
        <fullName evidence="11">Nuclear factor related to kappa-B-binding protein isoform X1</fullName>
    </submittedName>
</protein>
<dbReference type="OrthoDB" id="70874at2759"/>
<dbReference type="Proteomes" id="UP000504629">
    <property type="component" value="Unplaced"/>
</dbReference>
<name>A0A6J2KNZ4_BOMMA</name>
<evidence type="ECO:0000256" key="4">
    <source>
        <dbReference type="ARBA" id="ARBA00022833"/>
    </source>
</evidence>
<evidence type="ECO:0000256" key="5">
    <source>
        <dbReference type="ARBA" id="ARBA00023015"/>
    </source>
</evidence>
<keyword evidence="4" id="KW-0862">Zinc</keyword>
<evidence type="ECO:0000256" key="2">
    <source>
        <dbReference type="ARBA" id="ARBA00022723"/>
    </source>
</evidence>
<feature type="domain" description="DEUBAD" evidence="9">
    <location>
        <begin position="46"/>
        <end position="162"/>
    </location>
</feature>
<feature type="region of interest" description="Disordered" evidence="8">
    <location>
        <begin position="909"/>
        <end position="930"/>
    </location>
</feature>
<keyword evidence="5" id="KW-0805">Transcription regulation</keyword>
<evidence type="ECO:0000256" key="3">
    <source>
        <dbReference type="ARBA" id="ARBA00022771"/>
    </source>
</evidence>
<dbReference type="InterPro" id="IPR024867">
    <property type="entry name" value="NFRKB"/>
</dbReference>
<dbReference type="InterPro" id="IPR028020">
    <property type="entry name" value="ASX_DEUBAD_dom"/>
</dbReference>
<evidence type="ECO:0000256" key="6">
    <source>
        <dbReference type="ARBA" id="ARBA00023163"/>
    </source>
</evidence>
<evidence type="ECO:0000256" key="8">
    <source>
        <dbReference type="SAM" id="MobiDB-lite"/>
    </source>
</evidence>
<comment type="subcellular location">
    <subcellularLocation>
        <location evidence="1">Nucleus</location>
    </subcellularLocation>
</comment>
<dbReference type="Pfam" id="PF13919">
    <property type="entry name" value="ASXH"/>
    <property type="match status" value="1"/>
</dbReference>
<evidence type="ECO:0000256" key="7">
    <source>
        <dbReference type="ARBA" id="ARBA00023242"/>
    </source>
</evidence>
<organism evidence="10 11">
    <name type="scientific">Bombyx mandarina</name>
    <name type="common">Wild silk moth</name>
    <name type="synonym">Wild silkworm</name>
    <dbReference type="NCBI Taxonomy" id="7092"/>
    <lineage>
        <taxon>Eukaryota</taxon>
        <taxon>Metazoa</taxon>
        <taxon>Ecdysozoa</taxon>
        <taxon>Arthropoda</taxon>
        <taxon>Hexapoda</taxon>
        <taxon>Insecta</taxon>
        <taxon>Pterygota</taxon>
        <taxon>Neoptera</taxon>
        <taxon>Endopterygota</taxon>
        <taxon>Lepidoptera</taxon>
        <taxon>Glossata</taxon>
        <taxon>Ditrysia</taxon>
        <taxon>Bombycoidea</taxon>
        <taxon>Bombycidae</taxon>
        <taxon>Bombycinae</taxon>
        <taxon>Bombyx</taxon>
    </lineage>
</organism>
<evidence type="ECO:0000256" key="1">
    <source>
        <dbReference type="ARBA" id="ARBA00004123"/>
    </source>
</evidence>
<dbReference type="RefSeq" id="XP_028041864.1">
    <property type="nucleotide sequence ID" value="XM_028186063.1"/>
</dbReference>
<keyword evidence="7" id="KW-0539">Nucleus</keyword>
<evidence type="ECO:0000313" key="11">
    <source>
        <dbReference type="RefSeq" id="XP_028041864.1"/>
    </source>
</evidence>
<reference evidence="11" key="1">
    <citation type="submission" date="2025-08" db="UniProtKB">
        <authorList>
            <consortium name="RefSeq"/>
        </authorList>
    </citation>
    <scope>IDENTIFICATION</scope>
    <source>
        <tissue evidence="11">Silk gland</tissue>
    </source>
</reference>
<keyword evidence="3" id="KW-0863">Zinc-finger</keyword>
<gene>
    <name evidence="11" type="primary">LOC114251705</name>
</gene>
<dbReference type="Pfam" id="PF14465">
    <property type="entry name" value="WHD_1st_NFRKB"/>
    <property type="match status" value="1"/>
</dbReference>
<dbReference type="PANTHER" id="PTHR13052:SF3">
    <property type="entry name" value="NUCLEAR FACTOR RELATED TO KAPPA-B-BINDING PROTEIN"/>
    <property type="match status" value="1"/>
</dbReference>
<dbReference type="GeneID" id="114251705"/>
<dbReference type="InterPro" id="IPR044867">
    <property type="entry name" value="DEUBAD_dom"/>
</dbReference>
<dbReference type="GO" id="GO:0002020">
    <property type="term" value="F:protease binding"/>
    <property type="evidence" value="ECO:0007669"/>
    <property type="project" value="TreeGrafter"/>
</dbReference>
<keyword evidence="2" id="KW-0479">Metal-binding</keyword>
<proteinExistence type="predicted"/>
<evidence type="ECO:0000313" key="10">
    <source>
        <dbReference type="Proteomes" id="UP000504629"/>
    </source>
</evidence>
<dbReference type="InterPro" id="IPR038106">
    <property type="entry name" value="NFRKB_winged_sf"/>
</dbReference>
<feature type="region of interest" description="Disordered" evidence="8">
    <location>
        <begin position="214"/>
        <end position="240"/>
    </location>
</feature>
<dbReference type="Pfam" id="PF25793">
    <property type="entry name" value="WHD_2nd_NFRKB"/>
    <property type="match status" value="1"/>
</dbReference>
<dbReference type="GO" id="GO:0008270">
    <property type="term" value="F:zinc ion binding"/>
    <property type="evidence" value="ECO:0007669"/>
    <property type="project" value="UniProtKB-KW"/>
</dbReference>
<feature type="compositionally biased region" description="Acidic residues" evidence="8">
    <location>
        <begin position="214"/>
        <end position="223"/>
    </location>
</feature>
<dbReference type="InterPro" id="IPR025220">
    <property type="entry name" value="NFRKB_WH_1"/>
</dbReference>
<sequence>MDDKMETDHSYSGESSSSTDTSSGSSEGDEEEMEPVRILGHSLELPQELCEDYSLFKEFFSTKTWESLDEKHKEHLMKFLPKFTENQEEETTKTIEMLFHHEPFHFQSPFSTFYNNLRQGNYRPDIAKMKKFLKKARAKQQRHRIKSYYAKLLPEVLLSRERLLAAVKAAPPGPAPRIPSLPPKSSSKNNFKPLYLRAKQRYFEELAAIRSEVGGDESDDENYPDGPPEQFVKKKKGNNVTNADGNISGTLAGSEQTLPTSLECLKNVLIAHRSRRQYRENHPELNINGITLEDIKQRVALVNGAKKLMFGGPKIASPIQKIKKAPKKDAVVKKMLENKISKKCKEETENPDIKPLLQNIKIKVEKEGSDSESSFLENVMSPKQMKKHMEQVEIKQEIGAEPNYDDQFDALIKQEPPDSMPITNISKIDQPIPIKLEDLDGIDMMALPIELADDTGEVIKAKCKDRDELLDVDESLTETTHANFLSLVRALFPARAAHRASKQQLHARCAAVMRSPIAPLNTWYNSCDDWCAELDSALDFLAGERGPHPDDFVPYLQYMPENQMYQWIGAGRDCDAILGRLCERWLRAADEPSFIAEAPPPRYPTSWMMRTPTSFEVAEFRAQERRRFSSAGKPFTYIQHGYRSVVGPCARSWWMGATGAALLRAERPRPAAFPALVRDALARLPNGEGTRHHVLILLKMSQWIAPCSDQALLSAVSAALDKLNSIKRDPIVKYDQRTATWTYLHRNRTEEDWLKLSGRGKKFGATSFPSLPAPLTPPPVRLQTPAKERPLSPPRGVELEVANVEEVIEASDSDVDVDDTSTSVPHLSSAQLLMQATQLHKPTLALSNKPKGKLIAAASPKSKPQITKLPSNKQTNKQATLMTQSVKQASLMAATMKQVMTQAKVAQVKSQQTPKVSVSPPTPKQTNPQTKTVINSVAKQNATQVKTVCLPKTDLKSTPKQTKVALVKTSASQAATPATSLGLASSQISKSLPSLIVTPQKSPLMKQRLLQRTDTSPAIVTMASQKTPPTTVTLIHPTTETTGPQSVTKVGQGTRSLLIKPSAVQTTVTASTTIPSTQVTPIQRRGIVRVLSPATPSSGKSLISPRALMQTGTTTAKKRTIISTTASVTTVAQSAESKSTVSSSTPTAVTSSVTTRTIQLAGGRTVQLAANQTVHLPGGQAVQLSSGHTLQLSSLQLPMHSVRLPSGQTVQLASPQTMQAVRVSNAAVKTSTVRSQQSASVVKNLQTSQSTVQIPVSTVQLAGQTVQIAGQTVQLAGQSVQLTGHTVKLPSGQSVQVASQSVLPSQSVQLPSGQTVQLTGGNVQTLQLTGSNVQNSQISSGQSVQLSSQTVQLGGQTVQLPGGQTLQLSAGQTVQLSSGQTLQLASGQTVHLANQGTKSVAQVIRSQAATDKATSAQPIVAKLLTNAQGQMVSVEGGVRGGVRVLAPAARLARPLLLTAAKPLHNIILQQSDGTRVPSSGGSSSPQTLVLSNLGAQTVSTSTTTAPVLKLQQVNPLQQVKLGQGIKIQQAGTNATVATSSGVRSVVMDGQQLKLVGGRHVLARILRPAHQPP</sequence>
<dbReference type="Gene3D" id="1.10.10.2430">
    <property type="entry name" value="NFRKB winged helix-like domain"/>
    <property type="match status" value="1"/>
</dbReference>
<dbReference type="PROSITE" id="PS51916">
    <property type="entry name" value="DEUBAD"/>
    <property type="match status" value="1"/>
</dbReference>
<accession>A0A6J2KNZ4</accession>
<dbReference type="CDD" id="cd21865">
    <property type="entry name" value="DEUBAD_NFRKB"/>
    <property type="match status" value="1"/>
</dbReference>
<feature type="compositionally biased region" description="Basic and acidic residues" evidence="8">
    <location>
        <begin position="1"/>
        <end position="11"/>
    </location>
</feature>